<dbReference type="InterPro" id="IPR012808">
    <property type="entry name" value="CHP02453"/>
</dbReference>
<feature type="compositionally biased region" description="Basic and acidic residues" evidence="1">
    <location>
        <begin position="39"/>
        <end position="48"/>
    </location>
</feature>
<protein>
    <submittedName>
        <fullName evidence="2">Uncharacterized protein</fullName>
    </submittedName>
</protein>
<feature type="region of interest" description="Disordered" evidence="1">
    <location>
        <begin position="1"/>
        <end position="124"/>
    </location>
</feature>
<evidence type="ECO:0000313" key="2">
    <source>
        <dbReference type="EMBL" id="KAK5067025.1"/>
    </source>
</evidence>
<proteinExistence type="predicted"/>
<comment type="caution">
    <text evidence="2">The sequence shown here is derived from an EMBL/GenBank/DDBJ whole genome shotgun (WGS) entry which is preliminary data.</text>
</comment>
<dbReference type="EMBL" id="JAVRRF010000003">
    <property type="protein sequence ID" value="KAK5067025.1"/>
    <property type="molecule type" value="Genomic_DNA"/>
</dbReference>
<gene>
    <name evidence="2" type="ORF">LTR69_002373</name>
</gene>
<keyword evidence="3" id="KW-1185">Reference proteome</keyword>
<evidence type="ECO:0000313" key="3">
    <source>
        <dbReference type="Proteomes" id="UP001345691"/>
    </source>
</evidence>
<feature type="compositionally biased region" description="Polar residues" evidence="1">
    <location>
        <begin position="24"/>
        <end position="35"/>
    </location>
</feature>
<dbReference type="Proteomes" id="UP001345691">
    <property type="component" value="Unassembled WGS sequence"/>
</dbReference>
<evidence type="ECO:0000256" key="1">
    <source>
        <dbReference type="SAM" id="MobiDB-lite"/>
    </source>
</evidence>
<name>A0ABR0JM21_9EURO</name>
<feature type="compositionally biased region" description="Acidic residues" evidence="1">
    <location>
        <begin position="59"/>
        <end position="83"/>
    </location>
</feature>
<reference evidence="2 3" key="1">
    <citation type="submission" date="2023-08" db="EMBL/GenBank/DDBJ databases">
        <title>Black Yeasts Isolated from many extreme environments.</title>
        <authorList>
            <person name="Coleine C."/>
            <person name="Stajich J.E."/>
            <person name="Selbmann L."/>
        </authorList>
    </citation>
    <scope>NUCLEOTIDE SEQUENCE [LARGE SCALE GENOMIC DNA]</scope>
    <source>
        <strain evidence="2 3">CCFEE 6328</strain>
    </source>
</reference>
<dbReference type="PANTHER" id="PTHR36452">
    <property type="entry name" value="CHROMOSOME 12, WHOLE GENOME SHOTGUN SEQUENCE"/>
    <property type="match status" value="1"/>
</dbReference>
<accession>A0ABR0JM21</accession>
<sequence>MPARRSGGAKATPSSAKSHKRQLSETPGTITPSSRVSKRLKESTEKTKVTPTKSKYFEEPDLDVSDNSADEVQDSGYEDEDASMTEPPTSSEDEDEDDYDSDEDVKRHRPKKKANSMKTGIGGASAIANEKELWRPGVQTGLGPGKQVFIAKPKPRGDGGIRYVPERIHPNTMAFLKDLKNNNDREWLKMHDPDYRQSWKDWESFVETLTEKISEIDETIPELPPKDLKVAQVEAGADRAAYAKTNLGRSFGREESHQGFRGAELGKRFEDEAKGQSPPSFASCVCGWLGTTPTRLLVGTGASSKICASPTLSPAIKRGMPPSEPRPSAASSMKSIKAYVRIRSKEARLLISVSAPGVPVSIGKIALLSSNRCS</sequence>
<dbReference type="Pfam" id="PF09365">
    <property type="entry name" value="DUF2461"/>
    <property type="match status" value="1"/>
</dbReference>
<feature type="compositionally biased region" description="Acidic residues" evidence="1">
    <location>
        <begin position="91"/>
        <end position="103"/>
    </location>
</feature>
<organism evidence="2 3">
    <name type="scientific">Exophiala sideris</name>
    <dbReference type="NCBI Taxonomy" id="1016849"/>
    <lineage>
        <taxon>Eukaryota</taxon>
        <taxon>Fungi</taxon>
        <taxon>Dikarya</taxon>
        <taxon>Ascomycota</taxon>
        <taxon>Pezizomycotina</taxon>
        <taxon>Eurotiomycetes</taxon>
        <taxon>Chaetothyriomycetidae</taxon>
        <taxon>Chaetothyriales</taxon>
        <taxon>Herpotrichiellaceae</taxon>
        <taxon>Exophiala</taxon>
    </lineage>
</organism>
<dbReference type="PANTHER" id="PTHR36452:SF1">
    <property type="entry name" value="DUF2461 DOMAIN-CONTAINING PROTEIN"/>
    <property type="match status" value="1"/>
</dbReference>